<dbReference type="InterPro" id="IPR049191">
    <property type="entry name" value="SutA_RBD"/>
</dbReference>
<accession>A0A0B4XKN0</accession>
<evidence type="ECO:0000313" key="4">
    <source>
        <dbReference type="Proteomes" id="UP000006764"/>
    </source>
</evidence>
<gene>
    <name evidence="3" type="ORF">S7S_12135</name>
</gene>
<evidence type="ECO:0000256" key="1">
    <source>
        <dbReference type="SAM" id="MobiDB-lite"/>
    </source>
</evidence>
<name>A0A0B4XKN0_9GAMM</name>
<dbReference type="OrthoDB" id="6077921at2"/>
<dbReference type="STRING" id="391936.S7S_12135"/>
<keyword evidence="4" id="KW-1185">Reference proteome</keyword>
<dbReference type="RefSeq" id="WP_008736738.1">
    <property type="nucleotide sequence ID" value="NZ_CP004387.1"/>
</dbReference>
<dbReference type="AlphaFoldDB" id="A0A0B4XKN0"/>
<dbReference type="KEGG" id="apac:S7S_12135"/>
<dbReference type="EMBL" id="CP004387">
    <property type="protein sequence ID" value="AJD48839.1"/>
    <property type="molecule type" value="Genomic_DNA"/>
</dbReference>
<proteinExistence type="predicted"/>
<sequence length="118" mass="13617">MPKSPKEMSFKARQRDQLQRQIDEFLSRGGHIRQVPNGASGAPAGGDWRHQHFAPRQAPAGDTSPPPRVPLHHVIATIEARKQARRQKSTRIKARRAPRRKLIYDDFGEPLRWQWVDE</sequence>
<feature type="domain" description="Transcriptional regulator SutA RNAP-binding" evidence="2">
    <location>
        <begin position="11"/>
        <end position="43"/>
    </location>
</feature>
<dbReference type="Pfam" id="PF20661">
    <property type="entry name" value="SutA-RBD"/>
    <property type="match status" value="1"/>
</dbReference>
<feature type="region of interest" description="Disordered" evidence="1">
    <location>
        <begin position="27"/>
        <end position="70"/>
    </location>
</feature>
<evidence type="ECO:0000313" key="3">
    <source>
        <dbReference type="EMBL" id="AJD48839.1"/>
    </source>
</evidence>
<dbReference type="Proteomes" id="UP000006764">
    <property type="component" value="Chromosome"/>
</dbReference>
<organism evidence="3 4">
    <name type="scientific">Isoalcanivorax pacificus W11-5</name>
    <dbReference type="NCBI Taxonomy" id="391936"/>
    <lineage>
        <taxon>Bacteria</taxon>
        <taxon>Pseudomonadati</taxon>
        <taxon>Pseudomonadota</taxon>
        <taxon>Gammaproteobacteria</taxon>
        <taxon>Oceanospirillales</taxon>
        <taxon>Alcanivoracaceae</taxon>
        <taxon>Isoalcanivorax</taxon>
    </lineage>
</organism>
<evidence type="ECO:0000259" key="2">
    <source>
        <dbReference type="Pfam" id="PF20661"/>
    </source>
</evidence>
<reference evidence="3 4" key="1">
    <citation type="journal article" date="2012" name="J. Bacteriol.">
        <title>Genome sequence of an alkane-degrading bacterium, Alcanivorax pacificus type strain W11-5, isolated from deep sea sediment.</title>
        <authorList>
            <person name="Lai Q."/>
            <person name="Shao Z."/>
        </authorList>
    </citation>
    <scope>NUCLEOTIDE SEQUENCE [LARGE SCALE GENOMIC DNA]</scope>
    <source>
        <strain evidence="3 4">W11-5</strain>
    </source>
</reference>
<dbReference type="HOGENOM" id="CLU_2230771_0_0_6"/>
<protein>
    <recommendedName>
        <fullName evidence="2">Transcriptional regulator SutA RNAP-binding domain-containing protein</fullName>
    </recommendedName>
</protein>